<keyword evidence="6 8" id="KW-1133">Transmembrane helix</keyword>
<keyword evidence="5 8" id="KW-0812">Transmembrane</keyword>
<feature type="transmembrane region" description="Helical" evidence="8">
    <location>
        <begin position="55"/>
        <end position="77"/>
    </location>
</feature>
<feature type="transmembrane region" description="Helical" evidence="8">
    <location>
        <begin position="114"/>
        <end position="135"/>
    </location>
</feature>
<keyword evidence="4" id="KW-1003">Cell membrane</keyword>
<feature type="transmembrane region" description="Helical" evidence="8">
    <location>
        <begin position="448"/>
        <end position="467"/>
    </location>
</feature>
<evidence type="ECO:0000256" key="4">
    <source>
        <dbReference type="ARBA" id="ARBA00022475"/>
    </source>
</evidence>
<organism evidence="10 11">
    <name type="scientific">Corynebacterium cystitidis DSM 20524</name>
    <dbReference type="NCBI Taxonomy" id="1121357"/>
    <lineage>
        <taxon>Bacteria</taxon>
        <taxon>Bacillati</taxon>
        <taxon>Actinomycetota</taxon>
        <taxon>Actinomycetes</taxon>
        <taxon>Mycobacteriales</taxon>
        <taxon>Corynebacteriaceae</taxon>
        <taxon>Corynebacterium</taxon>
    </lineage>
</organism>
<dbReference type="Gene3D" id="1.20.1720.10">
    <property type="entry name" value="Multidrug resistance protein D"/>
    <property type="match status" value="1"/>
</dbReference>
<evidence type="ECO:0000313" key="10">
    <source>
        <dbReference type="EMBL" id="SER91873.1"/>
    </source>
</evidence>
<dbReference type="InterPro" id="IPR004638">
    <property type="entry name" value="EmrB-like"/>
</dbReference>
<dbReference type="PRINTS" id="PR01036">
    <property type="entry name" value="TCRTETB"/>
</dbReference>
<keyword evidence="3" id="KW-0813">Transport</keyword>
<reference evidence="11" key="1">
    <citation type="submission" date="2016-10" db="EMBL/GenBank/DDBJ databases">
        <authorList>
            <person name="Varghese N."/>
            <person name="Submissions S."/>
        </authorList>
    </citation>
    <scope>NUCLEOTIDE SEQUENCE [LARGE SCALE GENOMIC DNA]</scope>
    <source>
        <strain evidence="11">DSM 20524</strain>
    </source>
</reference>
<evidence type="ECO:0000256" key="7">
    <source>
        <dbReference type="ARBA" id="ARBA00023136"/>
    </source>
</evidence>
<evidence type="ECO:0000313" key="11">
    <source>
        <dbReference type="Proteomes" id="UP000198929"/>
    </source>
</evidence>
<dbReference type="Pfam" id="PF07690">
    <property type="entry name" value="MFS_1"/>
    <property type="match status" value="1"/>
</dbReference>
<evidence type="ECO:0000256" key="5">
    <source>
        <dbReference type="ARBA" id="ARBA00022692"/>
    </source>
</evidence>
<keyword evidence="11" id="KW-1185">Reference proteome</keyword>
<dbReference type="AlphaFoldDB" id="A0A1H9T5M9"/>
<feature type="transmembrane region" description="Helical" evidence="8">
    <location>
        <begin position="407"/>
        <end position="428"/>
    </location>
</feature>
<feature type="transmembrane region" description="Helical" evidence="8">
    <location>
        <begin position="366"/>
        <end position="386"/>
    </location>
</feature>
<dbReference type="GO" id="GO:0005886">
    <property type="term" value="C:plasma membrane"/>
    <property type="evidence" value="ECO:0007669"/>
    <property type="project" value="UniProtKB-SubCell"/>
</dbReference>
<dbReference type="InterPro" id="IPR020846">
    <property type="entry name" value="MFS_dom"/>
</dbReference>
<evidence type="ECO:0000256" key="8">
    <source>
        <dbReference type="SAM" id="Phobius"/>
    </source>
</evidence>
<accession>A0A1H9T5M9</accession>
<proteinExistence type="inferred from homology"/>
<dbReference type="STRING" id="1121357.SAMN05661109_01305"/>
<dbReference type="EMBL" id="FOGQ01000005">
    <property type="protein sequence ID" value="SER91873.1"/>
    <property type="molecule type" value="Genomic_DNA"/>
</dbReference>
<feature type="domain" description="Major facilitator superfamily (MFS) profile" evidence="9">
    <location>
        <begin position="19"/>
        <end position="472"/>
    </location>
</feature>
<feature type="transmembrane region" description="Helical" evidence="8">
    <location>
        <begin position="84"/>
        <end position="102"/>
    </location>
</feature>
<evidence type="ECO:0000256" key="3">
    <source>
        <dbReference type="ARBA" id="ARBA00022448"/>
    </source>
</evidence>
<feature type="transmembrane region" description="Helical" evidence="8">
    <location>
        <begin position="235"/>
        <end position="255"/>
    </location>
</feature>
<protein>
    <submittedName>
        <fullName evidence="10">MFS transporter, DHA2 family, lincomycin resistance protein</fullName>
    </submittedName>
</protein>
<dbReference type="NCBIfam" id="TIGR00711">
    <property type="entry name" value="efflux_EmrB"/>
    <property type="match status" value="1"/>
</dbReference>
<feature type="transmembrane region" description="Helical" evidence="8">
    <location>
        <begin position="142"/>
        <end position="161"/>
    </location>
</feature>
<dbReference type="RefSeq" id="WP_092257977.1">
    <property type="nucleotide sequence ID" value="NZ_CP047199.1"/>
</dbReference>
<evidence type="ECO:0000256" key="2">
    <source>
        <dbReference type="ARBA" id="ARBA00008537"/>
    </source>
</evidence>
<evidence type="ECO:0000259" key="9">
    <source>
        <dbReference type="PROSITE" id="PS50850"/>
    </source>
</evidence>
<evidence type="ECO:0000256" key="1">
    <source>
        <dbReference type="ARBA" id="ARBA00004651"/>
    </source>
</evidence>
<dbReference type="PROSITE" id="PS50850">
    <property type="entry name" value="MFS"/>
    <property type="match status" value="1"/>
</dbReference>
<keyword evidence="7 8" id="KW-0472">Membrane</keyword>
<feature type="transmembrane region" description="Helical" evidence="8">
    <location>
        <begin position="344"/>
        <end position="360"/>
    </location>
</feature>
<dbReference type="InterPro" id="IPR036259">
    <property type="entry name" value="MFS_trans_sf"/>
</dbReference>
<gene>
    <name evidence="10" type="ORF">SAMN05661109_01305</name>
</gene>
<feature type="transmembrane region" description="Helical" evidence="8">
    <location>
        <begin position="275"/>
        <end position="295"/>
    </location>
</feature>
<feature type="transmembrane region" description="Helical" evidence="8">
    <location>
        <begin position="203"/>
        <end position="223"/>
    </location>
</feature>
<dbReference type="PANTHER" id="PTHR42718">
    <property type="entry name" value="MAJOR FACILITATOR SUPERFAMILY MULTIDRUG TRANSPORTER MFSC"/>
    <property type="match status" value="1"/>
</dbReference>
<evidence type="ECO:0000256" key="6">
    <source>
        <dbReference type="ARBA" id="ARBA00022989"/>
    </source>
</evidence>
<comment type="similarity">
    <text evidence="2">Belongs to the major facilitator superfamily. EmrB family.</text>
</comment>
<dbReference type="Gene3D" id="1.20.1250.20">
    <property type="entry name" value="MFS general substrate transporter like domains"/>
    <property type="match status" value="1"/>
</dbReference>
<dbReference type="InterPro" id="IPR011701">
    <property type="entry name" value="MFS"/>
</dbReference>
<feature type="transmembrane region" description="Helical" evidence="8">
    <location>
        <begin position="12"/>
        <end position="32"/>
    </location>
</feature>
<feature type="transmembrane region" description="Helical" evidence="8">
    <location>
        <begin position="173"/>
        <end position="191"/>
    </location>
</feature>
<sequence>MSSSSSKPADRLTLDTVLIIAVLVGTTFVMMLNETALAVALPNIMSEFAISAGTAQWLLTGVMLTMAIMMPLTGWILDRFTTRQVYFFAVVFFLIGSAVAAISPSFEVMLLGRVLQAVGTAVVTPLQMTVVMTIVPPARRGTIMGLISIVMAVGPALGPTFAGTVMSMASWHMIFWIMVVLVSIPGLFGIWKLRNVGAVKKAPLDVVSAILSVFAFGGIVYGLSSIGVIMGGGSAATVALALTAVGMVGFVLFVWRQISMGKKGKALLNLAPLKIRNFVIAVVVIMLFQGVMLGASNTLPLYLQGALLTTALVAGLVNLPGGIVETVFSPFAGALYDRVGPRPLVIPGTIIGALSLYWMATVDHTTPVWLVMVMFAVFSFGLAMTLTPLMTTAMSSLPDDIYSHGSAILNTLMQLAGAAGTAVMITTFDLVSVAGGDTPESRGQGGAAAFLICAVLLTLAAIATFFLHRPELAGYTKTVAEEAPK</sequence>
<dbReference type="Proteomes" id="UP000198929">
    <property type="component" value="Unassembled WGS sequence"/>
</dbReference>
<dbReference type="GO" id="GO:0022857">
    <property type="term" value="F:transmembrane transporter activity"/>
    <property type="evidence" value="ECO:0007669"/>
    <property type="project" value="InterPro"/>
</dbReference>
<comment type="subcellular location">
    <subcellularLocation>
        <location evidence="1">Cell membrane</location>
        <topology evidence="1">Multi-pass membrane protein</topology>
    </subcellularLocation>
</comment>
<dbReference type="PANTHER" id="PTHR42718:SF9">
    <property type="entry name" value="MAJOR FACILITATOR SUPERFAMILY MULTIDRUG TRANSPORTER MFSC"/>
    <property type="match status" value="1"/>
</dbReference>
<dbReference type="SUPFAM" id="SSF103473">
    <property type="entry name" value="MFS general substrate transporter"/>
    <property type="match status" value="2"/>
</dbReference>
<dbReference type="CDD" id="cd17503">
    <property type="entry name" value="MFS_LmrB_MDR_like"/>
    <property type="match status" value="1"/>
</dbReference>
<name>A0A1H9T5M9_9CORY</name>